<name>A0A9P9DRS7_9PLEO</name>
<evidence type="ECO:0000256" key="1">
    <source>
        <dbReference type="SAM" id="Phobius"/>
    </source>
</evidence>
<dbReference type="Pfam" id="PF12768">
    <property type="entry name" value="Rax2"/>
    <property type="match status" value="1"/>
</dbReference>
<dbReference type="InterPro" id="IPR048265">
    <property type="entry name" value="Rax2-like_third"/>
</dbReference>
<evidence type="ECO:0000313" key="6">
    <source>
        <dbReference type="Proteomes" id="UP000700596"/>
    </source>
</evidence>
<evidence type="ECO:0000259" key="2">
    <source>
        <dbReference type="Pfam" id="PF12768"/>
    </source>
</evidence>
<dbReference type="Pfam" id="PF20842">
    <property type="entry name" value="Rax2_2"/>
    <property type="match status" value="1"/>
</dbReference>
<evidence type="ECO:0000259" key="4">
    <source>
        <dbReference type="Pfam" id="PF20843"/>
    </source>
</evidence>
<dbReference type="PANTHER" id="PTHR31778">
    <property type="entry name" value="BUD SITE SELECTION PROTEIN RAX2"/>
    <property type="match status" value="1"/>
</dbReference>
<organism evidence="5 6">
    <name type="scientific">Dendryphion nanum</name>
    <dbReference type="NCBI Taxonomy" id="256645"/>
    <lineage>
        <taxon>Eukaryota</taxon>
        <taxon>Fungi</taxon>
        <taxon>Dikarya</taxon>
        <taxon>Ascomycota</taxon>
        <taxon>Pezizomycotina</taxon>
        <taxon>Dothideomycetes</taxon>
        <taxon>Pleosporomycetidae</taxon>
        <taxon>Pleosporales</taxon>
        <taxon>Torulaceae</taxon>
        <taxon>Dendryphion</taxon>
    </lineage>
</organism>
<gene>
    <name evidence="5" type="ORF">B0J11DRAFT_507145</name>
</gene>
<keyword evidence="1" id="KW-0472">Membrane</keyword>
<dbReference type="Pfam" id="PF20843">
    <property type="entry name" value="Rax2_3"/>
    <property type="match status" value="1"/>
</dbReference>
<feature type="domain" description="Rax2-like second" evidence="3">
    <location>
        <begin position="228"/>
        <end position="377"/>
    </location>
</feature>
<protein>
    <submittedName>
        <fullName evidence="5">Cortical protein marker for cell polarity-domain-containing protein</fullName>
    </submittedName>
</protein>
<dbReference type="Gene3D" id="2.120.10.80">
    <property type="entry name" value="Kelch-type beta propeller"/>
    <property type="match status" value="1"/>
</dbReference>
<dbReference type="SUPFAM" id="SSF101898">
    <property type="entry name" value="NHL repeat"/>
    <property type="match status" value="1"/>
</dbReference>
<reference evidence="5" key="1">
    <citation type="journal article" date="2021" name="Nat. Commun.">
        <title>Genetic determinants of endophytism in the Arabidopsis root mycobiome.</title>
        <authorList>
            <person name="Mesny F."/>
            <person name="Miyauchi S."/>
            <person name="Thiergart T."/>
            <person name="Pickel B."/>
            <person name="Atanasova L."/>
            <person name="Karlsson M."/>
            <person name="Huettel B."/>
            <person name="Barry K.W."/>
            <person name="Haridas S."/>
            <person name="Chen C."/>
            <person name="Bauer D."/>
            <person name="Andreopoulos W."/>
            <person name="Pangilinan J."/>
            <person name="LaButti K."/>
            <person name="Riley R."/>
            <person name="Lipzen A."/>
            <person name="Clum A."/>
            <person name="Drula E."/>
            <person name="Henrissat B."/>
            <person name="Kohler A."/>
            <person name="Grigoriev I.V."/>
            <person name="Martin F.M."/>
            <person name="Hacquard S."/>
        </authorList>
    </citation>
    <scope>NUCLEOTIDE SEQUENCE</scope>
    <source>
        <strain evidence="5">MPI-CAGE-CH-0243</strain>
    </source>
</reference>
<evidence type="ECO:0000313" key="5">
    <source>
        <dbReference type="EMBL" id="KAH7124116.1"/>
    </source>
</evidence>
<dbReference type="GO" id="GO:1902929">
    <property type="term" value="C:plasma membrane of growing cell tip"/>
    <property type="evidence" value="ECO:0007669"/>
    <property type="project" value="TreeGrafter"/>
</dbReference>
<keyword evidence="1" id="KW-0812">Transmembrane</keyword>
<keyword evidence="6" id="KW-1185">Reference proteome</keyword>
<feature type="domain" description="Rax2-like third" evidence="4">
    <location>
        <begin position="388"/>
        <end position="545"/>
    </location>
</feature>
<proteinExistence type="predicted"/>
<sequence length="1234" mass="130671">MRDSFSSAPWSQAGKLALSFLYASSHLISKTAAFSFPQVPSPDLSLDGLGRVAFAGDFDSISLYQYQGQAEQSSTLNGAILSRFPNGVFASINETDADVKAMCAFQRNGRLEGVVFGGNFTSVGRQTHTPGGIALLNVTDGTVSPLNGLNGSVNSLYCDARRGQVYVGGSFTGGNASNAIIWRDSWTNMPFSGFNGPVHSIIEAPNGKIIFGGEFNGLGDNSSAPTKNDTQVLPIGSANLTAQTSSGRPGLTEPNNIVCKANAEAQGTGSTWLLADNTPGFWRADFGFGFQPTKLRLHNTNFEDRGAKTWRYTALPDGGIMNFSYVDPSSGQRSFCDARCPLPQGNLSAQDFTFVNNIGMNSFRIDISEWYGQGGGLNGIELFQNDIYAYAINDFNEPKCGGVTTGASSTPTGPWLISPSHNSNSQYLRATVQGDNIGPNSASIVFQPDLRQSGNYSVTIYTPGCIGDGTCGTRGRVDINATLSRSGSNKPPVTLFQTNDFDKYDEIHLGPVDATNGFRPSITLTPSPGQSGIVTVVAQRVRFKVLNASVGGLNGLFEYDPNKQEVETNFADSVVDSAGATLRPQDQAIISTLVRSGERTYVGGNFTSDNGRNNIFALDNNASGPTALAGDGLNRQVNTLYQQNNTLFVGGNFTNTAKNDGTGLNGVASYSNNQWRALGAGVSGVVTNIVPFTLNLTANTPETVLAISGFFTRVNGFGTNPALPVRNFAIWVPSRNNWLLNLNINTIAVQGSLTAFTEVPNAAPLFAGSISSQSSGASGAVALSSSNGLSLQSFPMQIQAQQQQSSNRKRALTDRQNFNTTGVVAAIFYKENNMNKTILAGHFAATGSDGQNITNVLVIDGNDSNKVSGFGDQMNSNSTYGALAVQPNNILFAGGSISGTINNNRVAGVVAYDLAANNFPNVQPPALQGRNVTVNTIAPRPKSQDVYVGGRFESAGSLSCPSVCVWNTERNQWTSPGGDLDGVVASMIWIADTKLLIAGNLTAGRNQTKIVLYDSTNGQFQEFANSRDLPGPVTSLSLGSADGTEIWASGRTSDGSAFLHRYDGSKWLPVNGLFGQGTEIRGLQVLSLAKPHGRSDLIGQNQDLLILGKINVTGFGTASGVLFNGTALIPLLLSSTAQNTAGSLSQVFVENPQNLFRSGRKNLALGFVVLIALAIALALTFLLVVAGIALEWFRKRSQGYVPAPTTYPDRTVNTSRVPPEQLFGTLSGNRPPAI</sequence>
<dbReference type="AlphaFoldDB" id="A0A9P9DRS7"/>
<dbReference type="InterPro" id="IPR048266">
    <property type="entry name" value="Rax2-like_second"/>
</dbReference>
<dbReference type="EMBL" id="JAGMWT010000008">
    <property type="protein sequence ID" value="KAH7124116.1"/>
    <property type="molecule type" value="Genomic_DNA"/>
</dbReference>
<dbReference type="OrthoDB" id="2503993at2759"/>
<feature type="domain" description="Rax2-like C-terminal" evidence="2">
    <location>
        <begin position="910"/>
        <end position="1157"/>
    </location>
</feature>
<keyword evidence="1" id="KW-1133">Transmembrane helix</keyword>
<comment type="caution">
    <text evidence="5">The sequence shown here is derived from an EMBL/GenBank/DDBJ whole genome shotgun (WGS) entry which is preliminary data.</text>
</comment>
<dbReference type="InterPro" id="IPR015915">
    <property type="entry name" value="Kelch-typ_b-propeller"/>
</dbReference>
<dbReference type="Proteomes" id="UP000700596">
    <property type="component" value="Unassembled WGS sequence"/>
</dbReference>
<dbReference type="PANTHER" id="PTHR31778:SF2">
    <property type="entry name" value="BUD SITE SELECTION PROTEIN RAX2"/>
    <property type="match status" value="1"/>
</dbReference>
<accession>A0A9P9DRS7</accession>
<evidence type="ECO:0000259" key="3">
    <source>
        <dbReference type="Pfam" id="PF20842"/>
    </source>
</evidence>
<feature type="transmembrane region" description="Helical" evidence="1">
    <location>
        <begin position="1163"/>
        <end position="1190"/>
    </location>
</feature>
<dbReference type="InterPro" id="IPR024982">
    <property type="entry name" value="Rax2-like_C"/>
</dbReference>